<evidence type="ECO:0000256" key="1">
    <source>
        <dbReference type="SAM" id="MobiDB-lite"/>
    </source>
</evidence>
<protein>
    <submittedName>
        <fullName evidence="2">Uncharacterized protein</fullName>
    </submittedName>
</protein>
<keyword evidence="3" id="KW-1185">Reference proteome</keyword>
<dbReference type="EMBL" id="JANPWB010000009">
    <property type="protein sequence ID" value="KAJ1151126.1"/>
    <property type="molecule type" value="Genomic_DNA"/>
</dbReference>
<evidence type="ECO:0000313" key="3">
    <source>
        <dbReference type="Proteomes" id="UP001066276"/>
    </source>
</evidence>
<reference evidence="2" key="1">
    <citation type="journal article" date="2022" name="bioRxiv">
        <title>Sequencing and chromosome-scale assembly of the giantPleurodeles waltlgenome.</title>
        <authorList>
            <person name="Brown T."/>
            <person name="Elewa A."/>
            <person name="Iarovenko S."/>
            <person name="Subramanian E."/>
            <person name="Araus A.J."/>
            <person name="Petzold A."/>
            <person name="Susuki M."/>
            <person name="Suzuki K.-i.T."/>
            <person name="Hayashi T."/>
            <person name="Toyoda A."/>
            <person name="Oliveira C."/>
            <person name="Osipova E."/>
            <person name="Leigh N.D."/>
            <person name="Simon A."/>
            <person name="Yun M.H."/>
        </authorList>
    </citation>
    <scope>NUCLEOTIDE SEQUENCE</scope>
    <source>
        <strain evidence="2">20211129_DDA</strain>
        <tissue evidence="2">Liver</tissue>
    </source>
</reference>
<dbReference type="AlphaFoldDB" id="A0AAV7RF93"/>
<accession>A0AAV7RF93</accession>
<sequence>MYRGQGDECAAKAVYGGDLRGMRKELASFRVVDTATPLESSNPIMRREECAQGVHTKGTEEAVQQDKEKQSEKHQDGGKRDDAMDRVSVPQEAIKTSLSVKEPPSTWTSSSLS</sequence>
<gene>
    <name evidence="2" type="ORF">NDU88_003913</name>
</gene>
<dbReference type="Proteomes" id="UP001066276">
    <property type="component" value="Chromosome 5"/>
</dbReference>
<feature type="compositionally biased region" description="Basic and acidic residues" evidence="1">
    <location>
        <begin position="57"/>
        <end position="85"/>
    </location>
</feature>
<comment type="caution">
    <text evidence="2">The sequence shown here is derived from an EMBL/GenBank/DDBJ whole genome shotgun (WGS) entry which is preliminary data.</text>
</comment>
<feature type="region of interest" description="Disordered" evidence="1">
    <location>
        <begin position="40"/>
        <end position="113"/>
    </location>
</feature>
<organism evidence="2 3">
    <name type="scientific">Pleurodeles waltl</name>
    <name type="common">Iberian ribbed newt</name>
    <dbReference type="NCBI Taxonomy" id="8319"/>
    <lineage>
        <taxon>Eukaryota</taxon>
        <taxon>Metazoa</taxon>
        <taxon>Chordata</taxon>
        <taxon>Craniata</taxon>
        <taxon>Vertebrata</taxon>
        <taxon>Euteleostomi</taxon>
        <taxon>Amphibia</taxon>
        <taxon>Batrachia</taxon>
        <taxon>Caudata</taxon>
        <taxon>Salamandroidea</taxon>
        <taxon>Salamandridae</taxon>
        <taxon>Pleurodelinae</taxon>
        <taxon>Pleurodeles</taxon>
    </lineage>
</organism>
<name>A0AAV7RF93_PLEWA</name>
<proteinExistence type="predicted"/>
<evidence type="ECO:0000313" key="2">
    <source>
        <dbReference type="EMBL" id="KAJ1151126.1"/>
    </source>
</evidence>
<feature type="compositionally biased region" description="Polar residues" evidence="1">
    <location>
        <begin position="94"/>
        <end position="113"/>
    </location>
</feature>